<dbReference type="OrthoDB" id="6783693at2759"/>
<dbReference type="Proteomes" id="UP001153636">
    <property type="component" value="Chromosome 8"/>
</dbReference>
<organism evidence="2 3">
    <name type="scientific">Psylliodes chrysocephalus</name>
    <dbReference type="NCBI Taxonomy" id="3402493"/>
    <lineage>
        <taxon>Eukaryota</taxon>
        <taxon>Metazoa</taxon>
        <taxon>Ecdysozoa</taxon>
        <taxon>Arthropoda</taxon>
        <taxon>Hexapoda</taxon>
        <taxon>Insecta</taxon>
        <taxon>Pterygota</taxon>
        <taxon>Neoptera</taxon>
        <taxon>Endopterygota</taxon>
        <taxon>Coleoptera</taxon>
        <taxon>Polyphaga</taxon>
        <taxon>Cucujiformia</taxon>
        <taxon>Chrysomeloidea</taxon>
        <taxon>Chrysomelidae</taxon>
        <taxon>Galerucinae</taxon>
        <taxon>Alticini</taxon>
        <taxon>Psylliodes</taxon>
    </lineage>
</organism>
<dbReference type="AlphaFoldDB" id="A0A9P0GKP4"/>
<sequence>MSNKKNNKNTRKTMKRGRQSDSSSSDSESDLVESTRKKYKFFKTASSESDIDMESDYDEMDKLLDDEKILCDDYILVRFPTKKTVVYYVGQVIQLAEYGEFVVKYLRHLHNRFHFPDVDDISTIARSDIEAKLPRPTSVAGNTRLASFLNLA</sequence>
<protein>
    <submittedName>
        <fullName evidence="2">Uncharacterized protein</fullName>
    </submittedName>
</protein>
<evidence type="ECO:0000313" key="3">
    <source>
        <dbReference type="Proteomes" id="UP001153636"/>
    </source>
</evidence>
<accession>A0A9P0GKP4</accession>
<reference evidence="2" key="1">
    <citation type="submission" date="2022-01" db="EMBL/GenBank/DDBJ databases">
        <authorList>
            <person name="King R."/>
        </authorList>
    </citation>
    <scope>NUCLEOTIDE SEQUENCE</scope>
</reference>
<gene>
    <name evidence="2" type="ORF">PSYICH_LOCUS14697</name>
</gene>
<evidence type="ECO:0000313" key="2">
    <source>
        <dbReference type="EMBL" id="CAH1114637.1"/>
    </source>
</evidence>
<name>A0A9P0GKP4_9CUCU</name>
<feature type="compositionally biased region" description="Basic residues" evidence="1">
    <location>
        <begin position="1"/>
        <end position="17"/>
    </location>
</feature>
<dbReference type="EMBL" id="OV651820">
    <property type="protein sequence ID" value="CAH1114637.1"/>
    <property type="molecule type" value="Genomic_DNA"/>
</dbReference>
<keyword evidence="3" id="KW-1185">Reference proteome</keyword>
<feature type="region of interest" description="Disordered" evidence="1">
    <location>
        <begin position="1"/>
        <end position="34"/>
    </location>
</feature>
<evidence type="ECO:0000256" key="1">
    <source>
        <dbReference type="SAM" id="MobiDB-lite"/>
    </source>
</evidence>
<proteinExistence type="predicted"/>